<name>A0ABU1J049_9BACL</name>
<reference evidence="3 4" key="1">
    <citation type="submission" date="2023-07" db="EMBL/GenBank/DDBJ databases">
        <title>Genomic Encyclopedia of Type Strains, Phase IV (KMG-IV): sequencing the most valuable type-strain genomes for metagenomic binning, comparative biology and taxonomic classification.</title>
        <authorList>
            <person name="Goeker M."/>
        </authorList>
    </citation>
    <scope>NUCLEOTIDE SEQUENCE [LARGE SCALE GENOMIC DNA]</scope>
    <source>
        <strain evidence="3 4">DSM 22170</strain>
    </source>
</reference>
<dbReference type="GO" id="GO:0016491">
    <property type="term" value="F:oxidoreductase activity"/>
    <property type="evidence" value="ECO:0007669"/>
    <property type="project" value="UniProtKB-KW"/>
</dbReference>
<dbReference type="Proteomes" id="UP001185028">
    <property type="component" value="Unassembled WGS sequence"/>
</dbReference>
<dbReference type="InterPro" id="IPR029041">
    <property type="entry name" value="FAD-linked_oxidoreductase-like"/>
</dbReference>
<evidence type="ECO:0000256" key="1">
    <source>
        <dbReference type="ARBA" id="ARBA00023002"/>
    </source>
</evidence>
<evidence type="ECO:0000313" key="4">
    <source>
        <dbReference type="Proteomes" id="UP001185028"/>
    </source>
</evidence>
<keyword evidence="4" id="KW-1185">Reference proteome</keyword>
<dbReference type="SUPFAM" id="SSF51730">
    <property type="entry name" value="FAD-linked oxidoreductase"/>
    <property type="match status" value="1"/>
</dbReference>
<evidence type="ECO:0000259" key="2">
    <source>
        <dbReference type="Pfam" id="PF01619"/>
    </source>
</evidence>
<dbReference type="InterPro" id="IPR002872">
    <property type="entry name" value="Proline_DH_dom"/>
</dbReference>
<dbReference type="Gene3D" id="3.20.20.220">
    <property type="match status" value="1"/>
</dbReference>
<dbReference type="PIRSF" id="PIRSF000196">
    <property type="entry name" value="Pro_dehydrog"/>
    <property type="match status" value="1"/>
</dbReference>
<keyword evidence="1 3" id="KW-0560">Oxidoreductase</keyword>
<organism evidence="3 4">
    <name type="scientific">Paenibacillus hunanensis</name>
    <dbReference type="NCBI Taxonomy" id="539262"/>
    <lineage>
        <taxon>Bacteria</taxon>
        <taxon>Bacillati</taxon>
        <taxon>Bacillota</taxon>
        <taxon>Bacilli</taxon>
        <taxon>Bacillales</taxon>
        <taxon>Paenibacillaceae</taxon>
        <taxon>Paenibacillus</taxon>
    </lineage>
</organism>
<protein>
    <submittedName>
        <fullName evidence="3">Proline dehydrogenase</fullName>
        <ecNumber evidence="3">1.5.-.-</ecNumber>
    </submittedName>
</protein>
<gene>
    <name evidence="3" type="ORF">JOC58_002782</name>
</gene>
<evidence type="ECO:0000313" key="3">
    <source>
        <dbReference type="EMBL" id="MDR6244885.1"/>
    </source>
</evidence>
<dbReference type="EC" id="1.5.-.-" evidence="3"/>
<dbReference type="EMBL" id="JAVDQH010000010">
    <property type="protein sequence ID" value="MDR6244885.1"/>
    <property type="molecule type" value="Genomic_DNA"/>
</dbReference>
<dbReference type="InterPro" id="IPR008219">
    <property type="entry name" value="PRODH_bac_arc"/>
</dbReference>
<comment type="caution">
    <text evidence="3">The sequence shown here is derived from an EMBL/GenBank/DDBJ whole genome shotgun (WGS) entry which is preliminary data.</text>
</comment>
<proteinExistence type="predicted"/>
<accession>A0ABU1J049</accession>
<dbReference type="RefSeq" id="WP_188774506.1">
    <property type="nucleotide sequence ID" value="NZ_BMMB01000002.1"/>
</dbReference>
<dbReference type="Pfam" id="PF01619">
    <property type="entry name" value="Pro_dh"/>
    <property type="match status" value="1"/>
</dbReference>
<feature type="domain" description="Proline dehydrogenase" evidence="2">
    <location>
        <begin position="60"/>
        <end position="302"/>
    </location>
</feature>
<sequence>MKNTINREQQLAIDAATALKAIARRPDIKMQVEHQPQLYALLQRAAARYVTGEQRANALEVAELLHGEGYAVSLEYIGENTVSRADCQQAAAELMGVLTDLGEQGIGGRVSFDLSHIGLLVDNELALQHVLQLGELSQMYGIELFISMEESAKTAAILAIYRQAVALYPLIGITLQAHLHRTWEDASRLLAQDIRVRFVKGAYEEPDTLALSRSAELDDRYVQLFELAVERGCRISLATYDELLIDRLLLYSWEGAASVELELLYGIRPELAVQLREQSYPVRVYLTYGQEWYLYLCHRIAEYPPNLYQALIDVVGGQEQAPVMQYRLMKPH</sequence>